<name>A0A087YR08_POEFO</name>
<keyword evidence="1" id="KW-1015">Disulfide bond</keyword>
<accession>A0A087YR08</accession>
<keyword evidence="2" id="KW-1133">Transmembrane helix</keyword>
<feature type="domain" description="EGF-like" evidence="3">
    <location>
        <begin position="1"/>
        <end position="36"/>
    </location>
</feature>
<evidence type="ECO:0000256" key="2">
    <source>
        <dbReference type="SAM" id="Phobius"/>
    </source>
</evidence>
<dbReference type="Gene3D" id="2.10.25.10">
    <property type="entry name" value="Laminin"/>
    <property type="match status" value="1"/>
</dbReference>
<keyword evidence="2" id="KW-0472">Membrane</keyword>
<dbReference type="InterPro" id="IPR000742">
    <property type="entry name" value="EGF"/>
</dbReference>
<sequence>CRHSQCHSHGACEAPSDGGDNLVCTCDLGYSGEFCETTVNGHLSTPLTISVIVVIVGLVILAFVFAKIRQRQKRNKRKQLAAQQGYNVSP</sequence>
<feature type="disulfide bond" evidence="1">
    <location>
        <begin position="26"/>
        <end position="35"/>
    </location>
</feature>
<keyword evidence="1" id="KW-0245">EGF-like domain</keyword>
<organism evidence="4 5">
    <name type="scientific">Poecilia formosa</name>
    <name type="common">Amazon molly</name>
    <name type="synonym">Limia formosa</name>
    <dbReference type="NCBI Taxonomy" id="48698"/>
    <lineage>
        <taxon>Eukaryota</taxon>
        <taxon>Metazoa</taxon>
        <taxon>Chordata</taxon>
        <taxon>Craniata</taxon>
        <taxon>Vertebrata</taxon>
        <taxon>Euteleostomi</taxon>
        <taxon>Actinopterygii</taxon>
        <taxon>Neopterygii</taxon>
        <taxon>Teleostei</taxon>
        <taxon>Neoteleostei</taxon>
        <taxon>Acanthomorphata</taxon>
        <taxon>Ovalentaria</taxon>
        <taxon>Atherinomorphae</taxon>
        <taxon>Cyprinodontiformes</taxon>
        <taxon>Poeciliidae</taxon>
        <taxon>Poeciliinae</taxon>
        <taxon>Poecilia</taxon>
    </lineage>
</organism>
<dbReference type="OMA" id="ACEAPSD"/>
<evidence type="ECO:0000313" key="5">
    <source>
        <dbReference type="Proteomes" id="UP000028760"/>
    </source>
</evidence>
<dbReference type="EMBL" id="AYCK01009699">
    <property type="status" value="NOT_ANNOTATED_CDS"/>
    <property type="molecule type" value="Genomic_DNA"/>
</dbReference>
<evidence type="ECO:0000259" key="3">
    <source>
        <dbReference type="PROSITE" id="PS50026"/>
    </source>
</evidence>
<comment type="caution">
    <text evidence="1">Lacks conserved residue(s) required for the propagation of feature annotation.</text>
</comment>
<keyword evidence="5" id="KW-1185">Reference proteome</keyword>
<dbReference type="PROSITE" id="PS50026">
    <property type="entry name" value="EGF_3"/>
    <property type="match status" value="1"/>
</dbReference>
<dbReference type="PROSITE" id="PS00022">
    <property type="entry name" value="EGF_1"/>
    <property type="match status" value="1"/>
</dbReference>
<keyword evidence="2" id="KW-0812">Transmembrane</keyword>
<proteinExistence type="predicted"/>
<dbReference type="STRING" id="48698.ENSPFOP00000020461"/>
<dbReference type="AlphaFoldDB" id="A0A087YR08"/>
<evidence type="ECO:0000256" key="1">
    <source>
        <dbReference type="PROSITE-ProRule" id="PRU00076"/>
    </source>
</evidence>
<reference evidence="4" key="2">
    <citation type="submission" date="2025-08" db="UniProtKB">
        <authorList>
            <consortium name="Ensembl"/>
        </authorList>
    </citation>
    <scope>IDENTIFICATION</scope>
</reference>
<dbReference type="GeneTree" id="ENSGT00610000087482"/>
<dbReference type="eggNOG" id="ENOG502SZHG">
    <property type="taxonomic scope" value="Eukaryota"/>
</dbReference>
<feature type="transmembrane region" description="Helical" evidence="2">
    <location>
        <begin position="47"/>
        <end position="68"/>
    </location>
</feature>
<protein>
    <recommendedName>
        <fullName evidence="3">EGF-like domain-containing protein</fullName>
    </recommendedName>
</protein>
<reference evidence="5" key="1">
    <citation type="submission" date="2013-10" db="EMBL/GenBank/DDBJ databases">
        <authorList>
            <person name="Schartl M."/>
            <person name="Warren W."/>
        </authorList>
    </citation>
    <scope>NUCLEOTIDE SEQUENCE [LARGE SCALE GENOMIC DNA]</scope>
    <source>
        <strain evidence="5">female</strain>
    </source>
</reference>
<dbReference type="PROSITE" id="PS01186">
    <property type="entry name" value="EGF_2"/>
    <property type="match status" value="1"/>
</dbReference>
<reference evidence="4" key="3">
    <citation type="submission" date="2025-09" db="UniProtKB">
        <authorList>
            <consortium name="Ensembl"/>
        </authorList>
    </citation>
    <scope>IDENTIFICATION</scope>
</reference>
<dbReference type="SUPFAM" id="SSF57196">
    <property type="entry name" value="EGF/Laminin"/>
    <property type="match status" value="1"/>
</dbReference>
<dbReference type="Ensembl" id="ENSPFOT00000020485.2">
    <property type="protein sequence ID" value="ENSPFOP00000020461.2"/>
    <property type="gene ID" value="ENSPFOG00000020335.2"/>
</dbReference>
<dbReference type="Proteomes" id="UP000028760">
    <property type="component" value="Unassembled WGS sequence"/>
</dbReference>
<evidence type="ECO:0000313" key="4">
    <source>
        <dbReference type="Ensembl" id="ENSPFOP00000020461.2"/>
    </source>
</evidence>